<dbReference type="OrthoDB" id="272363at2759"/>
<dbReference type="OMA" id="LCVRRIH"/>
<evidence type="ECO:0000313" key="1">
    <source>
        <dbReference type="EMBL" id="KPI84351.1"/>
    </source>
</evidence>
<protein>
    <submittedName>
        <fullName evidence="1">Uncharacterized protein</fullName>
    </submittedName>
</protein>
<gene>
    <name evidence="1" type="ORF">ABL78_6606</name>
</gene>
<evidence type="ECO:0000313" key="2">
    <source>
        <dbReference type="Proteomes" id="UP000038009"/>
    </source>
</evidence>
<dbReference type="Proteomes" id="UP000038009">
    <property type="component" value="Unassembled WGS sequence"/>
</dbReference>
<dbReference type="EMBL" id="LJSK01000267">
    <property type="protein sequence ID" value="KPI84351.1"/>
    <property type="molecule type" value="Genomic_DNA"/>
</dbReference>
<keyword evidence="2" id="KW-1185">Reference proteome</keyword>
<dbReference type="AlphaFoldDB" id="A0A0N1PBX3"/>
<name>A0A0N1PBX3_LEPSE</name>
<accession>A0A0N1PBX3</accession>
<proteinExistence type="predicted"/>
<dbReference type="VEuPathDB" id="TriTrypDB:Lsey_0267_0150"/>
<reference evidence="1 2" key="1">
    <citation type="journal article" date="2015" name="PLoS Pathog.">
        <title>Leptomonas seymouri: Adaptations to the Dixenous Life Cycle Analyzed by Genome Sequencing, Transcriptome Profiling and Co-infection with Leishmania donovani.</title>
        <authorList>
            <person name="Kraeva N."/>
            <person name="Butenko A."/>
            <person name="Hlavacova J."/>
            <person name="Kostygov A."/>
            <person name="Myskova J."/>
            <person name="Grybchuk D."/>
            <person name="Lestinova T."/>
            <person name="Votypka J."/>
            <person name="Volf P."/>
            <person name="Opperdoes F."/>
            <person name="Flegontov P."/>
            <person name="Lukes J."/>
            <person name="Yurchenko V."/>
        </authorList>
    </citation>
    <scope>NUCLEOTIDE SEQUENCE [LARGE SCALE GENOMIC DNA]</scope>
    <source>
        <strain evidence="1 2">ATCC 30220</strain>
    </source>
</reference>
<comment type="caution">
    <text evidence="1">The sequence shown here is derived from an EMBL/GenBank/DDBJ whole genome shotgun (WGS) entry which is preliminary data.</text>
</comment>
<sequence>MTKNERSLVQKLAGMLHTNTDSSPLASAPDQRSEDDVIGIAYAVACSTGKCTISAAVDENFVRHLQLPSLLMLLELMMSRYISVVWAYKAPPVTKELLDRLCDQFMVHEGMLTFKIVWWLLVLLSGDGRLYSAAVTPAAGKRLFGLCVRRIHQLLPGLCAEQRLLVYLVLASMSGYEKPFIVMSEIEKRALATPLGEYDNVNSKVLLQFMSSPFAMKHMNLTLRLASQWCKGKRIADFDCDECLHAFSIVASLHERTSPDTAFAVASAKEWEVLHECLFAQVFLIAGELTPGGCISVLDQAEVINISGWGTTVPQLLLEKLKRRLLTECKHLIEDQDLSPEAAEDLLRVVLGLHHLLQRCTVLPYNAHDEETIKQFTQFLELRLAP</sequence>
<organism evidence="1 2">
    <name type="scientific">Leptomonas seymouri</name>
    <dbReference type="NCBI Taxonomy" id="5684"/>
    <lineage>
        <taxon>Eukaryota</taxon>
        <taxon>Discoba</taxon>
        <taxon>Euglenozoa</taxon>
        <taxon>Kinetoplastea</taxon>
        <taxon>Metakinetoplastina</taxon>
        <taxon>Trypanosomatida</taxon>
        <taxon>Trypanosomatidae</taxon>
        <taxon>Leishmaniinae</taxon>
        <taxon>Leptomonas</taxon>
    </lineage>
</organism>